<dbReference type="Proteomes" id="UP000063964">
    <property type="component" value="Chromosome"/>
</dbReference>
<dbReference type="SMART" id="SM00471">
    <property type="entry name" value="HDc"/>
    <property type="match status" value="1"/>
</dbReference>
<dbReference type="InterPro" id="IPR037522">
    <property type="entry name" value="HD_GYP_dom"/>
</dbReference>
<dbReference type="STRING" id="888061.AXF15_00100"/>
<organism evidence="3 4">
    <name type="scientific">Desulfomicrobium orale DSM 12838</name>
    <dbReference type="NCBI Taxonomy" id="888061"/>
    <lineage>
        <taxon>Bacteria</taxon>
        <taxon>Pseudomonadati</taxon>
        <taxon>Thermodesulfobacteriota</taxon>
        <taxon>Desulfovibrionia</taxon>
        <taxon>Desulfovibrionales</taxon>
        <taxon>Desulfomicrobiaceae</taxon>
        <taxon>Desulfomicrobium</taxon>
    </lineage>
</organism>
<proteinExistence type="predicted"/>
<dbReference type="AlphaFoldDB" id="A0A120KNM6"/>
<dbReference type="SMART" id="SM01080">
    <property type="entry name" value="CHASE2"/>
    <property type="match status" value="1"/>
</dbReference>
<dbReference type="Pfam" id="PF05226">
    <property type="entry name" value="CHASE2"/>
    <property type="match status" value="1"/>
</dbReference>
<dbReference type="Pfam" id="PF13487">
    <property type="entry name" value="HD_5"/>
    <property type="match status" value="1"/>
</dbReference>
<dbReference type="InterPro" id="IPR007890">
    <property type="entry name" value="CHASE2"/>
</dbReference>
<evidence type="ECO:0000256" key="1">
    <source>
        <dbReference type="SAM" id="Phobius"/>
    </source>
</evidence>
<dbReference type="OrthoDB" id="9806735at2"/>
<dbReference type="InterPro" id="IPR052020">
    <property type="entry name" value="Cyclic_di-GMP/3'3'-cGAMP_PDE"/>
</dbReference>
<name>A0A120KNM6_9BACT</name>
<evidence type="ECO:0000313" key="3">
    <source>
        <dbReference type="EMBL" id="AMD91669.1"/>
    </source>
</evidence>
<dbReference type="KEGG" id="doa:AXF15_00100"/>
<dbReference type="EMBL" id="CP014230">
    <property type="protein sequence ID" value="AMD91669.1"/>
    <property type="molecule type" value="Genomic_DNA"/>
</dbReference>
<dbReference type="PROSITE" id="PS51832">
    <property type="entry name" value="HD_GYP"/>
    <property type="match status" value="1"/>
</dbReference>
<dbReference type="PANTHER" id="PTHR45228">
    <property type="entry name" value="CYCLIC DI-GMP PHOSPHODIESTERASE TM_0186-RELATED"/>
    <property type="match status" value="1"/>
</dbReference>
<protein>
    <recommendedName>
        <fullName evidence="2">HD-GYP domain-containing protein</fullName>
    </recommendedName>
</protein>
<feature type="transmembrane region" description="Helical" evidence="1">
    <location>
        <begin position="356"/>
        <end position="379"/>
    </location>
</feature>
<evidence type="ECO:0000259" key="2">
    <source>
        <dbReference type="PROSITE" id="PS51832"/>
    </source>
</evidence>
<dbReference type="SUPFAM" id="SSF109604">
    <property type="entry name" value="HD-domain/PDEase-like"/>
    <property type="match status" value="1"/>
</dbReference>
<dbReference type="CDD" id="cd00077">
    <property type="entry name" value="HDc"/>
    <property type="match status" value="1"/>
</dbReference>
<feature type="transmembrane region" description="Helical" evidence="1">
    <location>
        <begin position="386"/>
        <end position="404"/>
    </location>
</feature>
<dbReference type="RefSeq" id="WP_066601545.1">
    <property type="nucleotide sequence ID" value="NZ_CP014230.1"/>
</dbReference>
<sequence>MSRRSPGHRISRPDALRLFGAGALAVVCVLALHLARPQLYVRIENAVYDTLLRHAAVRPPDPAPVIIAIDDESLVRYGQWPWPRRYLAGLVAGLRAANATLVALDLVLPARDRTSPMSIQQNLLQDLGLRVPLDIPADYLDNDRVLSRELQRQPSVLGYKFLFEPLQYSGRLCQTHPFLPFLPVSEGLSFHTARDVICNLSSLTAAAVSSGFVNALPDADGVLRRVPMLIRHEESLYPNLMLATVMALRKNMPVGLGRDADGAFLTLGRQRVHVDGRSEMLLRFRGPQGTFHTISAVDIMEGQAPDLSGRLALIGATSTGLGDSHVTPPDRMFPGVEVHATILDNLLQGDILMRPVWAGGAEVVLTVCAGILTVAIMVFRGPASCLGWLLAAGVGLWLACWRLLAAHGYWVSPLPAELSLVLTAAGLSLFKYTLKERELLLRNVQLVQAQDAAILSLTALAETRDPETGGHIKRTREYIRILAEKLALNPRYSERLDQETIDLLYKSAPLHDIGKVGVRDHILLKPGSLDPAERREMHSHAVLGFETLDQAEQQAFSQSDSSFLAMAKQIAYAHHEKWDGTGYPQGLKGEEIPLGGRLMAVADVYDALVSRRVYKEPVPHARAVEIIIEGRGRHFDPDVVDAFMKSENLFKEIFERHRS</sequence>
<gene>
    <name evidence="3" type="ORF">AXF15_00100</name>
</gene>
<dbReference type="InterPro" id="IPR003607">
    <property type="entry name" value="HD/PDEase_dom"/>
</dbReference>
<keyword evidence="1" id="KW-0812">Transmembrane</keyword>
<feature type="domain" description="HD-GYP" evidence="2">
    <location>
        <begin position="446"/>
        <end position="659"/>
    </location>
</feature>
<dbReference type="Gene3D" id="1.10.3210.10">
    <property type="entry name" value="Hypothetical protein af1432"/>
    <property type="match status" value="1"/>
</dbReference>
<evidence type="ECO:0000313" key="4">
    <source>
        <dbReference type="Proteomes" id="UP000063964"/>
    </source>
</evidence>
<accession>A0A120KNM6</accession>
<keyword evidence="1" id="KW-0472">Membrane</keyword>
<dbReference type="PANTHER" id="PTHR45228:SF5">
    <property type="entry name" value="CYCLIC DI-GMP PHOSPHODIESTERASE VC_1348-RELATED"/>
    <property type="match status" value="1"/>
</dbReference>
<reference evidence="4" key="1">
    <citation type="submission" date="2016-02" db="EMBL/GenBank/DDBJ databases">
        <authorList>
            <person name="Holder M.E."/>
            <person name="Ajami N.J."/>
            <person name="Petrosino J.F."/>
        </authorList>
    </citation>
    <scope>NUCLEOTIDE SEQUENCE [LARGE SCALE GENOMIC DNA]</scope>
    <source>
        <strain evidence="4">DSM 12838</strain>
    </source>
</reference>
<keyword evidence="1" id="KW-1133">Transmembrane helix</keyword>
<keyword evidence="4" id="KW-1185">Reference proteome</keyword>